<name>A0A381YKD4_9ZZZZ</name>
<sequence length="74" mass="7745">ALGSNTTTLTGFRANSLALTKLAVAMIWACSSDMAILSSSILIQFGTMITESTVAQEPGSTQPTRTVNTHPMSL</sequence>
<dbReference type="EMBL" id="UINC01018454">
    <property type="protein sequence ID" value="SVA77528.1"/>
    <property type="molecule type" value="Genomic_DNA"/>
</dbReference>
<proteinExistence type="predicted"/>
<dbReference type="AlphaFoldDB" id="A0A381YKD4"/>
<feature type="non-terminal residue" evidence="2">
    <location>
        <position position="1"/>
    </location>
</feature>
<organism evidence="2">
    <name type="scientific">marine metagenome</name>
    <dbReference type="NCBI Taxonomy" id="408172"/>
    <lineage>
        <taxon>unclassified sequences</taxon>
        <taxon>metagenomes</taxon>
        <taxon>ecological metagenomes</taxon>
    </lineage>
</organism>
<feature type="region of interest" description="Disordered" evidence="1">
    <location>
        <begin position="54"/>
        <end position="74"/>
    </location>
</feature>
<evidence type="ECO:0000256" key="1">
    <source>
        <dbReference type="SAM" id="MobiDB-lite"/>
    </source>
</evidence>
<evidence type="ECO:0000313" key="2">
    <source>
        <dbReference type="EMBL" id="SVA77528.1"/>
    </source>
</evidence>
<gene>
    <name evidence="2" type="ORF">METZ01_LOCUS130382</name>
</gene>
<accession>A0A381YKD4</accession>
<reference evidence="2" key="1">
    <citation type="submission" date="2018-05" db="EMBL/GenBank/DDBJ databases">
        <authorList>
            <person name="Lanie J.A."/>
            <person name="Ng W.-L."/>
            <person name="Kazmierczak K.M."/>
            <person name="Andrzejewski T.M."/>
            <person name="Davidsen T.M."/>
            <person name="Wayne K.J."/>
            <person name="Tettelin H."/>
            <person name="Glass J.I."/>
            <person name="Rusch D."/>
            <person name="Podicherti R."/>
            <person name="Tsui H.-C.T."/>
            <person name="Winkler M.E."/>
        </authorList>
    </citation>
    <scope>NUCLEOTIDE SEQUENCE</scope>
</reference>
<protein>
    <submittedName>
        <fullName evidence="2">Uncharacterized protein</fullName>
    </submittedName>
</protein>